<feature type="binding site" evidence="7">
    <location>
        <begin position="86"/>
        <end position="87"/>
    </location>
    <ligand>
        <name>(2S)-2-hydroxy-3-oxobutyl phosphate</name>
        <dbReference type="ChEBI" id="CHEBI:58830"/>
    </ligand>
</feature>
<sequence length="157" mass="16741">MAAEVKPGHDAHGHRYCLVASRFNEPYVRRLVDAARETLELRGAAAADVEVMWVPGSFELPLGCRWAARSGRYDAVLAFGVVIRGETEHFRLVAESASQGLMRVGLETGVPVLNGLLAAHDAAQVAARTGGAIGNRGAEVALAAVQMAALRRQLEAR</sequence>
<evidence type="ECO:0000256" key="3">
    <source>
        <dbReference type="ARBA" id="ARBA00012664"/>
    </source>
</evidence>
<proteinExistence type="inferred from homology"/>
<dbReference type="EC" id="2.5.1.78" evidence="3 7"/>
<feature type="active site" description="Proton donor" evidence="7">
    <location>
        <position position="89"/>
    </location>
</feature>
<feature type="binding site" evidence="7">
    <location>
        <position position="114"/>
    </location>
    <ligand>
        <name>5-amino-6-(D-ribitylamino)uracil</name>
        <dbReference type="ChEBI" id="CHEBI:15934"/>
    </ligand>
</feature>
<protein>
    <recommendedName>
        <fullName evidence="3 7">6,7-dimethyl-8-ribityllumazine synthase</fullName>
        <shortName evidence="7">DMRL synthase</shortName>
        <shortName evidence="7">LS</shortName>
        <shortName evidence="7">Lumazine synthase</shortName>
        <ecNumber evidence="3 7">2.5.1.78</ecNumber>
    </recommendedName>
</protein>
<name>A0A538U540_UNCEI</name>
<dbReference type="PANTHER" id="PTHR21058:SF0">
    <property type="entry name" value="6,7-DIMETHYL-8-RIBITYLLUMAZINE SYNTHASE"/>
    <property type="match status" value="1"/>
</dbReference>
<evidence type="ECO:0000313" key="8">
    <source>
        <dbReference type="EMBL" id="TMQ70997.1"/>
    </source>
</evidence>
<feature type="binding site" evidence="7">
    <location>
        <position position="23"/>
    </location>
    <ligand>
        <name>5-amino-6-(D-ribitylamino)uracil</name>
        <dbReference type="ChEBI" id="CHEBI:15934"/>
    </ligand>
</feature>
<dbReference type="InterPro" id="IPR034964">
    <property type="entry name" value="LS"/>
</dbReference>
<dbReference type="GO" id="GO:0009231">
    <property type="term" value="P:riboflavin biosynthetic process"/>
    <property type="evidence" value="ECO:0007669"/>
    <property type="project" value="UniProtKB-UniRule"/>
</dbReference>
<reference evidence="8 9" key="1">
    <citation type="journal article" date="2019" name="Nat. Microbiol.">
        <title>Mediterranean grassland soil C-N compound turnover is dependent on rainfall and depth, and is mediated by genomically divergent microorganisms.</title>
        <authorList>
            <person name="Diamond S."/>
            <person name="Andeer P.F."/>
            <person name="Li Z."/>
            <person name="Crits-Christoph A."/>
            <person name="Burstein D."/>
            <person name="Anantharaman K."/>
            <person name="Lane K.R."/>
            <person name="Thomas B.C."/>
            <person name="Pan C."/>
            <person name="Northen T.R."/>
            <person name="Banfield J.F."/>
        </authorList>
    </citation>
    <scope>NUCLEOTIDE SEQUENCE [LARGE SCALE GENOMIC DNA]</scope>
    <source>
        <strain evidence="8">WS_11</strain>
    </source>
</reference>
<comment type="similarity">
    <text evidence="2 7">Belongs to the DMRL synthase family.</text>
</comment>
<comment type="catalytic activity">
    <reaction evidence="6 7">
        <text>(2S)-2-hydroxy-3-oxobutyl phosphate + 5-amino-6-(D-ribitylamino)uracil = 6,7-dimethyl-8-(1-D-ribityl)lumazine + phosphate + 2 H2O + H(+)</text>
        <dbReference type="Rhea" id="RHEA:26152"/>
        <dbReference type="ChEBI" id="CHEBI:15377"/>
        <dbReference type="ChEBI" id="CHEBI:15378"/>
        <dbReference type="ChEBI" id="CHEBI:15934"/>
        <dbReference type="ChEBI" id="CHEBI:43474"/>
        <dbReference type="ChEBI" id="CHEBI:58201"/>
        <dbReference type="ChEBI" id="CHEBI:58830"/>
        <dbReference type="EC" id="2.5.1.78"/>
    </reaction>
</comment>
<evidence type="ECO:0000256" key="5">
    <source>
        <dbReference type="ARBA" id="ARBA00022679"/>
    </source>
</evidence>
<dbReference type="CDD" id="cd09209">
    <property type="entry name" value="Lumazine_synthase-I"/>
    <property type="match status" value="1"/>
</dbReference>
<keyword evidence="5 7" id="KW-0808">Transferase</keyword>
<evidence type="ECO:0000256" key="1">
    <source>
        <dbReference type="ARBA" id="ARBA00004917"/>
    </source>
</evidence>
<keyword evidence="4 7" id="KW-0686">Riboflavin biosynthesis</keyword>
<feature type="binding site" evidence="7">
    <location>
        <position position="128"/>
    </location>
    <ligand>
        <name>(2S)-2-hydroxy-3-oxobutyl phosphate</name>
        <dbReference type="ChEBI" id="CHEBI:58830"/>
    </ligand>
</feature>
<evidence type="ECO:0000256" key="7">
    <source>
        <dbReference type="HAMAP-Rule" id="MF_00178"/>
    </source>
</evidence>
<dbReference type="GO" id="GO:0009349">
    <property type="term" value="C:riboflavin synthase complex"/>
    <property type="evidence" value="ECO:0007669"/>
    <property type="project" value="UniProtKB-UniRule"/>
</dbReference>
<dbReference type="HAMAP" id="MF_00178">
    <property type="entry name" value="Lumazine_synth"/>
    <property type="match status" value="1"/>
</dbReference>
<dbReference type="PANTHER" id="PTHR21058">
    <property type="entry name" value="6,7-DIMETHYL-8-RIBITYLLUMAZINE SYNTHASE DMRL SYNTHASE LUMAZINE SYNTHASE"/>
    <property type="match status" value="1"/>
</dbReference>
<accession>A0A538U540</accession>
<dbReference type="UniPathway" id="UPA00275">
    <property type="reaction ID" value="UER00404"/>
</dbReference>
<feature type="binding site" evidence="7">
    <location>
        <begin position="57"/>
        <end position="59"/>
    </location>
    <ligand>
        <name>5-amino-6-(D-ribitylamino)uracil</name>
        <dbReference type="ChEBI" id="CHEBI:15934"/>
    </ligand>
</feature>
<comment type="caution">
    <text evidence="8">The sequence shown here is derived from an EMBL/GenBank/DDBJ whole genome shotgun (WGS) entry which is preliminary data.</text>
</comment>
<dbReference type="Pfam" id="PF00885">
    <property type="entry name" value="DMRL_synthase"/>
    <property type="match status" value="1"/>
</dbReference>
<evidence type="ECO:0000313" key="9">
    <source>
        <dbReference type="Proteomes" id="UP000319771"/>
    </source>
</evidence>
<dbReference type="Proteomes" id="UP000319771">
    <property type="component" value="Unassembled WGS sequence"/>
</dbReference>
<dbReference type="GO" id="GO:0000906">
    <property type="term" value="F:6,7-dimethyl-8-ribityllumazine synthase activity"/>
    <property type="evidence" value="ECO:0007669"/>
    <property type="project" value="UniProtKB-UniRule"/>
</dbReference>
<gene>
    <name evidence="7" type="primary">ribH</name>
    <name evidence="8" type="ORF">E6K81_11260</name>
</gene>
<evidence type="ECO:0000256" key="2">
    <source>
        <dbReference type="ARBA" id="ARBA00007424"/>
    </source>
</evidence>
<comment type="function">
    <text evidence="7">Catalyzes the formation of 6,7-dimethyl-8-ribityllumazine by condensation of 5-amino-6-(D-ribitylamino)uracil with 3,4-dihydroxy-2-butanone 4-phosphate. This is the penultimate step in the biosynthesis of riboflavin.</text>
</comment>
<dbReference type="InterPro" id="IPR002180">
    <property type="entry name" value="LS/RS"/>
</dbReference>
<dbReference type="AlphaFoldDB" id="A0A538U540"/>
<organism evidence="8 9">
    <name type="scientific">Eiseniibacteriota bacterium</name>
    <dbReference type="NCBI Taxonomy" id="2212470"/>
    <lineage>
        <taxon>Bacteria</taxon>
        <taxon>Candidatus Eiseniibacteriota</taxon>
    </lineage>
</organism>
<dbReference type="EMBL" id="VBPB01000192">
    <property type="protein sequence ID" value="TMQ70997.1"/>
    <property type="molecule type" value="Genomic_DNA"/>
</dbReference>
<feature type="binding site" evidence="7">
    <location>
        <begin position="81"/>
        <end position="83"/>
    </location>
    <ligand>
        <name>5-amino-6-(D-ribitylamino)uracil</name>
        <dbReference type="ChEBI" id="CHEBI:15934"/>
    </ligand>
</feature>
<dbReference type="Gene3D" id="3.40.50.960">
    <property type="entry name" value="Lumazine/riboflavin synthase"/>
    <property type="match status" value="1"/>
</dbReference>
<comment type="pathway">
    <text evidence="1 7">Cofactor biosynthesis; riboflavin biosynthesis; riboflavin from 2-hydroxy-3-oxobutyl phosphate and 5-amino-6-(D-ribitylamino)uracil: step 1/2.</text>
</comment>
<dbReference type="InterPro" id="IPR036467">
    <property type="entry name" value="LS/RS_sf"/>
</dbReference>
<evidence type="ECO:0000256" key="4">
    <source>
        <dbReference type="ARBA" id="ARBA00022619"/>
    </source>
</evidence>
<evidence type="ECO:0000256" key="6">
    <source>
        <dbReference type="ARBA" id="ARBA00048785"/>
    </source>
</evidence>
<dbReference type="SUPFAM" id="SSF52121">
    <property type="entry name" value="Lumazine synthase"/>
    <property type="match status" value="1"/>
</dbReference>
<dbReference type="NCBIfam" id="TIGR00114">
    <property type="entry name" value="lumazine-synth"/>
    <property type="match status" value="1"/>
</dbReference>